<reference evidence="1 2" key="1">
    <citation type="submission" date="2024-01" db="EMBL/GenBank/DDBJ databases">
        <title>The genomes of 5 underutilized Papilionoideae crops provide insights into root nodulation and disease resistanc.</title>
        <authorList>
            <person name="Jiang F."/>
        </authorList>
    </citation>
    <scope>NUCLEOTIDE SEQUENCE [LARGE SCALE GENOMIC DNA]</scope>
    <source>
        <strain evidence="1">LVBAO_FW01</strain>
        <tissue evidence="1">Leaves</tissue>
    </source>
</reference>
<dbReference type="Proteomes" id="UP001367508">
    <property type="component" value="Unassembled WGS sequence"/>
</dbReference>
<dbReference type="EMBL" id="JAYMYQ010000001">
    <property type="protein sequence ID" value="KAK7360040.1"/>
    <property type="molecule type" value="Genomic_DNA"/>
</dbReference>
<sequence length="234" mass="26162">MRGATFASLLCCITDHNGHPQVIIHRYMTDLMHLSELQWEYQCQVIEDMKIDVKCNYQAIFSGSSENFIGPLLRILSTACEMHDGKALRAGTNLLLKFMKCCRNGKINLREMASLLDTDVIGEALAMIGRTAASSVLTPVSKILGSGNRVPTRAVKIIHNFSSNSEICPIHGISGVKGGWQDRVREEILGHVKVVEGGVRKGGVEVVVGEVERRWNETSKEWWERGWRVRGWEA</sequence>
<protein>
    <submittedName>
        <fullName evidence="1">Uncharacterized protein</fullName>
    </submittedName>
</protein>
<dbReference type="AlphaFoldDB" id="A0AAN9MS77"/>
<gene>
    <name evidence="1" type="ORF">VNO77_02012</name>
</gene>
<name>A0AAN9MS77_CANGL</name>
<organism evidence="1 2">
    <name type="scientific">Canavalia gladiata</name>
    <name type="common">Sword bean</name>
    <name type="synonym">Dolichos gladiatus</name>
    <dbReference type="NCBI Taxonomy" id="3824"/>
    <lineage>
        <taxon>Eukaryota</taxon>
        <taxon>Viridiplantae</taxon>
        <taxon>Streptophyta</taxon>
        <taxon>Embryophyta</taxon>
        <taxon>Tracheophyta</taxon>
        <taxon>Spermatophyta</taxon>
        <taxon>Magnoliopsida</taxon>
        <taxon>eudicotyledons</taxon>
        <taxon>Gunneridae</taxon>
        <taxon>Pentapetalae</taxon>
        <taxon>rosids</taxon>
        <taxon>fabids</taxon>
        <taxon>Fabales</taxon>
        <taxon>Fabaceae</taxon>
        <taxon>Papilionoideae</taxon>
        <taxon>50 kb inversion clade</taxon>
        <taxon>NPAAA clade</taxon>
        <taxon>indigoferoid/millettioid clade</taxon>
        <taxon>Phaseoleae</taxon>
        <taxon>Canavalia</taxon>
    </lineage>
</organism>
<accession>A0AAN9MS77</accession>
<proteinExistence type="predicted"/>
<comment type="caution">
    <text evidence="1">The sequence shown here is derived from an EMBL/GenBank/DDBJ whole genome shotgun (WGS) entry which is preliminary data.</text>
</comment>
<keyword evidence="2" id="KW-1185">Reference proteome</keyword>
<evidence type="ECO:0000313" key="1">
    <source>
        <dbReference type="EMBL" id="KAK7360040.1"/>
    </source>
</evidence>
<evidence type="ECO:0000313" key="2">
    <source>
        <dbReference type="Proteomes" id="UP001367508"/>
    </source>
</evidence>